<dbReference type="Proteomes" id="UP001042704">
    <property type="component" value="Chromosome"/>
</dbReference>
<evidence type="ECO:0000313" key="1">
    <source>
        <dbReference type="EMBL" id="QSZ67417.1"/>
    </source>
</evidence>
<sequence>MVPMKWRALLWMLVLVCLLTPSVASEDEHVETVEIFIEYDPVVFHEEPPENFIIITDVAASNDALIDSYPSLSYIDYAYRVVPVEEVVLSSSEVTITMAGDSGDMVIIRDDAPEVAVETGIVFSSASGMTETVPIYNLVNREGTSRSSAPVYYAQEVPEGTRHHWVDLDWGESEQDLSLSVWHPSGLLGTFRDIDDGKKNGRIFLRISDQDGVEGGTWYYRVSGPRIPVAHNYSFRTYVG</sequence>
<gene>
    <name evidence="1" type="ORF">RJ40_07820</name>
</gene>
<reference evidence="1" key="2">
    <citation type="submission" date="2019-02" db="EMBL/GenBank/DDBJ databases">
        <authorList>
            <person name="Chen S.-C."/>
            <person name="Chien H.-H."/>
            <person name="Lai M.-C."/>
        </authorList>
    </citation>
    <scope>NUCLEOTIDE SEQUENCE</scope>
    <source>
        <strain evidence="1">N2F9704</strain>
    </source>
</reference>
<accession>A0A8A3S577</accession>
<keyword evidence="2" id="KW-1185">Reference proteome</keyword>
<evidence type="ECO:0000313" key="2">
    <source>
        <dbReference type="Proteomes" id="UP001042704"/>
    </source>
</evidence>
<name>A0A8A3S577_9EURY</name>
<dbReference type="AlphaFoldDB" id="A0A8A3S577"/>
<proteinExistence type="predicted"/>
<dbReference type="EMBL" id="CP036172">
    <property type="protein sequence ID" value="QSZ67417.1"/>
    <property type="molecule type" value="Genomic_DNA"/>
</dbReference>
<protein>
    <submittedName>
        <fullName evidence="1">Uncharacterized protein</fullName>
    </submittedName>
</protein>
<organism evidence="1 2">
    <name type="scientific">Methanofollis aquaemaris</name>
    <dbReference type="NCBI Taxonomy" id="126734"/>
    <lineage>
        <taxon>Archaea</taxon>
        <taxon>Methanobacteriati</taxon>
        <taxon>Methanobacteriota</taxon>
        <taxon>Stenosarchaea group</taxon>
        <taxon>Methanomicrobia</taxon>
        <taxon>Methanomicrobiales</taxon>
        <taxon>Methanomicrobiaceae</taxon>
        <taxon>Methanofollis</taxon>
    </lineage>
</organism>
<dbReference type="GeneID" id="76424261"/>
<dbReference type="KEGG" id="maqe:RJ40_07820"/>
<reference evidence="1" key="1">
    <citation type="journal article" date="2001" name="Int. J. Syst. Evol. Microbiol.">
        <title>Methanofollis aquaemaris sp. nov., a methanogen isolated from an aquaculture fish pond.</title>
        <authorList>
            <person name="Lai M.C."/>
            <person name="Chen S.C."/>
        </authorList>
    </citation>
    <scope>NUCLEOTIDE SEQUENCE</scope>
    <source>
        <strain evidence="1">N2F9704</strain>
    </source>
</reference>
<dbReference type="RefSeq" id="WP_265580306.1">
    <property type="nucleotide sequence ID" value="NZ_CP036172.1"/>
</dbReference>